<evidence type="ECO:0000259" key="5">
    <source>
        <dbReference type="PROSITE" id="PS50061"/>
    </source>
</evidence>
<dbReference type="WBParaSite" id="EVEC_0000000601-mRNA-1">
    <property type="protein sequence ID" value="EVEC_0000000601-mRNA-1"/>
    <property type="gene ID" value="EVEC_0000000601"/>
</dbReference>
<dbReference type="GO" id="GO:0030154">
    <property type="term" value="P:cell differentiation"/>
    <property type="evidence" value="ECO:0007669"/>
    <property type="project" value="TreeGrafter"/>
</dbReference>
<protein>
    <submittedName>
        <fullName evidence="6">ETS domain-containing protein</fullName>
    </submittedName>
</protein>
<feature type="region of interest" description="Disordered" evidence="4">
    <location>
        <begin position="67"/>
        <end position="91"/>
    </location>
</feature>
<dbReference type="PANTHER" id="PTHR11849">
    <property type="entry name" value="ETS"/>
    <property type="match status" value="1"/>
</dbReference>
<dbReference type="InterPro" id="IPR000418">
    <property type="entry name" value="Ets_dom"/>
</dbReference>
<organism evidence="6">
    <name type="scientific">Enterobius vermicularis</name>
    <name type="common">Human pinworm</name>
    <dbReference type="NCBI Taxonomy" id="51028"/>
    <lineage>
        <taxon>Eukaryota</taxon>
        <taxon>Metazoa</taxon>
        <taxon>Ecdysozoa</taxon>
        <taxon>Nematoda</taxon>
        <taxon>Chromadorea</taxon>
        <taxon>Rhabditida</taxon>
        <taxon>Spirurina</taxon>
        <taxon>Oxyuridomorpha</taxon>
        <taxon>Oxyuroidea</taxon>
        <taxon>Oxyuridae</taxon>
        <taxon>Enterobius</taxon>
    </lineage>
</organism>
<comment type="similarity">
    <text evidence="1 3">Belongs to the ETS family.</text>
</comment>
<evidence type="ECO:0000256" key="1">
    <source>
        <dbReference type="ARBA" id="ARBA00005562"/>
    </source>
</evidence>
<dbReference type="GO" id="GO:0005634">
    <property type="term" value="C:nucleus"/>
    <property type="evidence" value="ECO:0007669"/>
    <property type="project" value="UniProtKB-SubCell"/>
</dbReference>
<dbReference type="Gene3D" id="1.10.10.10">
    <property type="entry name" value="Winged helix-like DNA-binding domain superfamily/Winged helix DNA-binding domain"/>
    <property type="match status" value="1"/>
</dbReference>
<name>A0A0N4USE3_ENTVE</name>
<dbReference type="GO" id="GO:0000981">
    <property type="term" value="F:DNA-binding transcription factor activity, RNA polymerase II-specific"/>
    <property type="evidence" value="ECO:0007669"/>
    <property type="project" value="TreeGrafter"/>
</dbReference>
<dbReference type="AlphaFoldDB" id="A0A0N4USE3"/>
<accession>A0A0N4USE3</accession>
<dbReference type="PROSITE" id="PS50061">
    <property type="entry name" value="ETS_DOMAIN_3"/>
    <property type="match status" value="2"/>
</dbReference>
<dbReference type="InterPro" id="IPR036388">
    <property type="entry name" value="WH-like_DNA-bd_sf"/>
</dbReference>
<evidence type="ECO:0000256" key="4">
    <source>
        <dbReference type="SAM" id="MobiDB-lite"/>
    </source>
</evidence>
<dbReference type="GO" id="GO:0043565">
    <property type="term" value="F:sequence-specific DNA binding"/>
    <property type="evidence" value="ECO:0007669"/>
    <property type="project" value="InterPro"/>
</dbReference>
<dbReference type="SUPFAM" id="SSF46785">
    <property type="entry name" value="Winged helix' DNA-binding domain"/>
    <property type="match status" value="1"/>
</dbReference>
<evidence type="ECO:0000256" key="3">
    <source>
        <dbReference type="RuleBase" id="RU004019"/>
    </source>
</evidence>
<feature type="region of interest" description="Disordered" evidence="4">
    <location>
        <begin position="120"/>
        <end position="140"/>
    </location>
</feature>
<dbReference type="PANTHER" id="PTHR11849:SF190">
    <property type="entry name" value="ETS-DOMAIN PROTEIN"/>
    <property type="match status" value="1"/>
</dbReference>
<dbReference type="InterPro" id="IPR046328">
    <property type="entry name" value="ETS_fam"/>
</dbReference>
<keyword evidence="3" id="KW-0539">Nucleus</keyword>
<feature type="domain" description="ETS" evidence="5">
    <location>
        <begin position="262"/>
        <end position="284"/>
    </location>
</feature>
<dbReference type="InterPro" id="IPR036390">
    <property type="entry name" value="WH_DNA-bd_sf"/>
</dbReference>
<dbReference type="Pfam" id="PF00178">
    <property type="entry name" value="Ets"/>
    <property type="match status" value="1"/>
</dbReference>
<evidence type="ECO:0000313" key="6">
    <source>
        <dbReference type="WBParaSite" id="EVEC_0000000601-mRNA-1"/>
    </source>
</evidence>
<evidence type="ECO:0000256" key="2">
    <source>
        <dbReference type="ARBA" id="ARBA00023125"/>
    </source>
</evidence>
<dbReference type="PRINTS" id="PR00454">
    <property type="entry name" value="ETSDOMAIN"/>
</dbReference>
<dbReference type="SMART" id="SM00413">
    <property type="entry name" value="ETS"/>
    <property type="match status" value="1"/>
</dbReference>
<feature type="domain" description="ETS" evidence="5">
    <location>
        <begin position="143"/>
        <end position="230"/>
    </location>
</feature>
<reference evidence="6" key="1">
    <citation type="submission" date="2017-02" db="UniProtKB">
        <authorList>
            <consortium name="WormBaseParasite"/>
        </authorList>
    </citation>
    <scope>IDENTIFICATION</scope>
</reference>
<dbReference type="FunFam" id="1.10.10.10:FF:001336">
    <property type="entry name" value="Epithelium specific ets factor 3, ese3, putative"/>
    <property type="match status" value="1"/>
</dbReference>
<keyword evidence="2 3" id="KW-0238">DNA-binding</keyword>
<proteinExistence type="inferred from homology"/>
<sequence>LFVEYAFLEGYLRAFALKQEPDLLQCHGRGIEQTLMNPLSQQPQPVVSTQFTVQNLTGLSQLSTLSSMPPCSASTASESPPFEPKPSTSGLNSNSLQVTFEIFLRYAWNKIFNFQAENGSEEADDIQGTSTGRRKRSTHTKGNKLWEFIRDALKDPETCPSIVRWEDPKEGVFRIVESEKLARLWGKKKNNAKMTYEKLSRAMRTYYDKQILVPVPKTGLYPKKLVYKFGPGAEEWEKATKVDGIDVTGLDDNGEFTKYMFFRYYYNTKILLPVSGRRLVYKFGPSAQGWKQGSVVLLDTSGTINNCQVNFIRGNFIRQQPCLNVDLDAEEKPVDGTSGSRQCEGSCSSEISEDDEDVCYTDGNDELRQNYRLQDTSNQPPVVMLLNRPM</sequence>
<comment type="subcellular location">
    <subcellularLocation>
        <location evidence="3">Nucleus</location>
    </subcellularLocation>
</comment>